<protein>
    <submittedName>
        <fullName evidence="1">Uncharacterized protein</fullName>
    </submittedName>
</protein>
<reference evidence="1" key="1">
    <citation type="journal article" date="2014" name="Front. Microbiol.">
        <title>High frequency of phylogenetically diverse reductive dehalogenase-homologous genes in deep subseafloor sedimentary metagenomes.</title>
        <authorList>
            <person name="Kawai M."/>
            <person name="Futagami T."/>
            <person name="Toyoda A."/>
            <person name="Takaki Y."/>
            <person name="Nishi S."/>
            <person name="Hori S."/>
            <person name="Arai W."/>
            <person name="Tsubouchi T."/>
            <person name="Morono Y."/>
            <person name="Uchiyama I."/>
            <person name="Ito T."/>
            <person name="Fujiyama A."/>
            <person name="Inagaki F."/>
            <person name="Takami H."/>
        </authorList>
    </citation>
    <scope>NUCLEOTIDE SEQUENCE</scope>
    <source>
        <strain evidence="1">Expedition CK06-06</strain>
    </source>
</reference>
<evidence type="ECO:0000313" key="1">
    <source>
        <dbReference type="EMBL" id="GAI12252.1"/>
    </source>
</evidence>
<name>X1KYU4_9ZZZZ</name>
<accession>X1KYU4</accession>
<proteinExistence type="predicted"/>
<organism evidence="1">
    <name type="scientific">marine sediment metagenome</name>
    <dbReference type="NCBI Taxonomy" id="412755"/>
    <lineage>
        <taxon>unclassified sequences</taxon>
        <taxon>metagenomes</taxon>
        <taxon>ecological metagenomes</taxon>
    </lineage>
</organism>
<comment type="caution">
    <text evidence="1">The sequence shown here is derived from an EMBL/GenBank/DDBJ whole genome shotgun (WGS) entry which is preliminary data.</text>
</comment>
<sequence>MEIVEWMQISAVENITLQARIAEYNRLGSELDARSGDPFIPGVAVSDIRFEKVLGSTVRTQGFGIAATPRGTFNVPSLGKR</sequence>
<dbReference type="EMBL" id="BARV01005192">
    <property type="protein sequence ID" value="GAI12252.1"/>
    <property type="molecule type" value="Genomic_DNA"/>
</dbReference>
<dbReference type="AlphaFoldDB" id="X1KYU4"/>
<feature type="non-terminal residue" evidence="1">
    <location>
        <position position="81"/>
    </location>
</feature>
<gene>
    <name evidence="1" type="ORF">S06H3_10952</name>
</gene>